<accession>A0A1I3J4J8</accession>
<evidence type="ECO:0000313" key="2">
    <source>
        <dbReference type="Proteomes" id="UP000198649"/>
    </source>
</evidence>
<organism evidence="1 2">
    <name type="scientific">Nocardioides psychrotolerans</name>
    <dbReference type="NCBI Taxonomy" id="1005945"/>
    <lineage>
        <taxon>Bacteria</taxon>
        <taxon>Bacillati</taxon>
        <taxon>Actinomycetota</taxon>
        <taxon>Actinomycetes</taxon>
        <taxon>Propionibacteriales</taxon>
        <taxon>Nocardioidaceae</taxon>
        <taxon>Nocardioides</taxon>
    </lineage>
</organism>
<gene>
    <name evidence="1" type="ORF">SAMN05216561_11010</name>
</gene>
<reference evidence="1 2" key="1">
    <citation type="submission" date="2016-10" db="EMBL/GenBank/DDBJ databases">
        <authorList>
            <person name="de Groot N.N."/>
        </authorList>
    </citation>
    <scope>NUCLEOTIDE SEQUENCE [LARGE SCALE GENOMIC DNA]</scope>
    <source>
        <strain evidence="1 2">CGMCC 1.11156</strain>
    </source>
</reference>
<dbReference type="Proteomes" id="UP000198649">
    <property type="component" value="Unassembled WGS sequence"/>
</dbReference>
<keyword evidence="2" id="KW-1185">Reference proteome</keyword>
<name>A0A1I3J4J8_9ACTN</name>
<proteinExistence type="predicted"/>
<sequence>MGPSCGQDELVLGLTSSAAHRAEVEFLDDVWDDR</sequence>
<evidence type="ECO:0000313" key="1">
    <source>
        <dbReference type="EMBL" id="SFI55177.1"/>
    </source>
</evidence>
<dbReference type="STRING" id="1005945.SAMN05216561_11010"/>
<dbReference type="AlphaFoldDB" id="A0A1I3J4J8"/>
<dbReference type="EMBL" id="FOQG01000010">
    <property type="protein sequence ID" value="SFI55177.1"/>
    <property type="molecule type" value="Genomic_DNA"/>
</dbReference>
<protein>
    <submittedName>
        <fullName evidence="1">Uncharacterized protein</fullName>
    </submittedName>
</protein>